<dbReference type="Gene3D" id="1.10.10.10">
    <property type="entry name" value="Winged helix-like DNA-binding domain superfamily/Winged helix DNA-binding domain"/>
    <property type="match status" value="1"/>
</dbReference>
<dbReference type="Pfam" id="PF13545">
    <property type="entry name" value="HTH_Crp_2"/>
    <property type="match status" value="1"/>
</dbReference>
<accession>A0A1L8CWK8</accession>
<dbReference type="GO" id="GO:0006355">
    <property type="term" value="P:regulation of DNA-templated transcription"/>
    <property type="evidence" value="ECO:0007669"/>
    <property type="project" value="InterPro"/>
</dbReference>
<sequence>MLRLLNKFAEEYGRKIQSGTVIELEITQQELANMIGASRVMVAQALKELRNIGILARSGKWYILKNDSCIEKHFSKNDF</sequence>
<evidence type="ECO:0000259" key="1">
    <source>
        <dbReference type="PROSITE" id="PS51063"/>
    </source>
</evidence>
<dbReference type="STRING" id="870242.cpu_17640"/>
<gene>
    <name evidence="2" type="ORF">cpu_17640</name>
</gene>
<evidence type="ECO:0000313" key="3">
    <source>
        <dbReference type="Proteomes" id="UP000187485"/>
    </source>
</evidence>
<keyword evidence="3" id="KW-1185">Reference proteome</keyword>
<dbReference type="Proteomes" id="UP000187485">
    <property type="component" value="Unassembled WGS sequence"/>
</dbReference>
<dbReference type="GO" id="GO:0003677">
    <property type="term" value="F:DNA binding"/>
    <property type="evidence" value="ECO:0007669"/>
    <property type="project" value="InterPro"/>
</dbReference>
<dbReference type="SMART" id="SM00419">
    <property type="entry name" value="HTH_CRP"/>
    <property type="match status" value="1"/>
</dbReference>
<evidence type="ECO:0000313" key="2">
    <source>
        <dbReference type="EMBL" id="GAV23254.1"/>
    </source>
</evidence>
<comment type="caution">
    <text evidence="2">The sequence shown here is derived from an EMBL/GenBank/DDBJ whole genome shotgun (WGS) entry which is preliminary data.</text>
</comment>
<dbReference type="PROSITE" id="PS51063">
    <property type="entry name" value="HTH_CRP_2"/>
    <property type="match status" value="1"/>
</dbReference>
<feature type="domain" description="HTH crp-type" evidence="1">
    <location>
        <begin position="1"/>
        <end position="68"/>
    </location>
</feature>
<name>A0A1L8CWK8_9THEO</name>
<dbReference type="RefSeq" id="WP_200800672.1">
    <property type="nucleotide sequence ID" value="NZ_BDJK01000037.1"/>
</dbReference>
<proteinExistence type="predicted"/>
<dbReference type="InterPro" id="IPR036388">
    <property type="entry name" value="WH-like_DNA-bd_sf"/>
</dbReference>
<dbReference type="AlphaFoldDB" id="A0A1L8CWK8"/>
<protein>
    <submittedName>
        <fullName evidence="2">Cyclic nucleotide-binding protein</fullName>
    </submittedName>
</protein>
<dbReference type="InterPro" id="IPR012318">
    <property type="entry name" value="HTH_CRP"/>
</dbReference>
<organism evidence="2 3">
    <name type="scientific">Carboxydothermus pertinax</name>
    <dbReference type="NCBI Taxonomy" id="870242"/>
    <lineage>
        <taxon>Bacteria</taxon>
        <taxon>Bacillati</taxon>
        <taxon>Bacillota</taxon>
        <taxon>Clostridia</taxon>
        <taxon>Thermoanaerobacterales</taxon>
        <taxon>Thermoanaerobacteraceae</taxon>
        <taxon>Carboxydothermus</taxon>
    </lineage>
</organism>
<dbReference type="EMBL" id="BDJK01000037">
    <property type="protein sequence ID" value="GAV23254.1"/>
    <property type="molecule type" value="Genomic_DNA"/>
</dbReference>
<reference evidence="3" key="1">
    <citation type="submission" date="2016-12" db="EMBL/GenBank/DDBJ databases">
        <title>Draft Genome Sequences od Carboxydothermus pertinax and islandicus, Hydrogenogenic Carboxydotrophic Bacteria.</title>
        <authorList>
            <person name="Fukuyama Y."/>
            <person name="Ohmae K."/>
            <person name="Yoneda Y."/>
            <person name="Yoshida T."/>
            <person name="Sako Y."/>
        </authorList>
    </citation>
    <scope>NUCLEOTIDE SEQUENCE [LARGE SCALE GENOMIC DNA]</scope>
    <source>
        <strain evidence="3">Ug1</strain>
    </source>
</reference>
<dbReference type="SUPFAM" id="SSF46785">
    <property type="entry name" value="Winged helix' DNA-binding domain"/>
    <property type="match status" value="1"/>
</dbReference>
<dbReference type="InterPro" id="IPR036390">
    <property type="entry name" value="WH_DNA-bd_sf"/>
</dbReference>